<feature type="domain" description="Radical SAM core" evidence="9">
    <location>
        <begin position="30"/>
        <end position="209"/>
    </location>
</feature>
<sequence length="209" mass="23403">MSTMGPISEPLTVTYPIAETFHSLQGEGAWAGANAFFIRLGGCDVHCPWCDQKETWPSQHHPRQTVTELVQEAVTAKPSFVVITGGEPLMHNLQPLCQALKNQGLRLHLETSGAYPLTGQFDWITLSPKPYKLPQAEIYSLANELKVIISQEEDFSWAAMAATKVKADIPLYLQAEWGTEAANERIFAYILSHPQWRLSLQTHKYLGVR</sequence>
<dbReference type="SUPFAM" id="SSF102114">
    <property type="entry name" value="Radical SAM enzymes"/>
    <property type="match status" value="1"/>
</dbReference>
<comment type="similarity">
    <text evidence="8">Belongs to the radical SAM superfamily. 7-carboxy-7-deazaguanine synthase family.</text>
</comment>
<evidence type="ECO:0000256" key="5">
    <source>
        <dbReference type="ARBA" id="ARBA00023004"/>
    </source>
</evidence>
<evidence type="ECO:0000256" key="8">
    <source>
        <dbReference type="HAMAP-Rule" id="MF_00917"/>
    </source>
</evidence>
<dbReference type="Gene3D" id="3.20.20.70">
    <property type="entry name" value="Aldolase class I"/>
    <property type="match status" value="1"/>
</dbReference>
<dbReference type="InterPro" id="IPR058240">
    <property type="entry name" value="rSAM_sf"/>
</dbReference>
<evidence type="ECO:0000256" key="1">
    <source>
        <dbReference type="ARBA" id="ARBA00022485"/>
    </source>
</evidence>
<gene>
    <name evidence="8" type="primary">queE</name>
    <name evidence="10" type="ORF">IQ217_01380</name>
</gene>
<protein>
    <recommendedName>
        <fullName evidence="8">7-carboxy-7-deazaguanine synthase</fullName>
        <shortName evidence="8">CDG synthase</shortName>
        <ecNumber evidence="8">4.3.99.3</ecNumber>
    </recommendedName>
    <alternativeName>
        <fullName evidence="8">Queuosine biosynthesis protein QueE</fullName>
    </alternativeName>
</protein>
<dbReference type="Pfam" id="PF04055">
    <property type="entry name" value="Radical_SAM"/>
    <property type="match status" value="1"/>
</dbReference>
<feature type="binding site" evidence="8">
    <location>
        <begin position="24"/>
        <end position="26"/>
    </location>
    <ligand>
        <name>substrate</name>
    </ligand>
</feature>
<feature type="binding site" evidence="8">
    <location>
        <position position="39"/>
    </location>
    <ligand>
        <name>substrate</name>
    </ligand>
</feature>
<dbReference type="PIRSF" id="PIRSF000370">
    <property type="entry name" value="QueE"/>
    <property type="match status" value="1"/>
</dbReference>
<comment type="cofactor">
    <cofactor evidence="8">
        <name>S-adenosyl-L-methionine</name>
        <dbReference type="ChEBI" id="CHEBI:59789"/>
    </cofactor>
    <text evidence="8">Binds 1 S-adenosyl-L-methionine per subunit.</text>
</comment>
<keyword evidence="3 8" id="KW-0479">Metal-binding</keyword>
<evidence type="ECO:0000256" key="3">
    <source>
        <dbReference type="ARBA" id="ARBA00022723"/>
    </source>
</evidence>
<feature type="binding site" evidence="8">
    <location>
        <position position="43"/>
    </location>
    <ligand>
        <name>[4Fe-4S] cluster</name>
        <dbReference type="ChEBI" id="CHEBI:49883"/>
        <note>4Fe-4S-S-AdoMet</note>
    </ligand>
</feature>
<reference evidence="10 11" key="1">
    <citation type="submission" date="2020-10" db="EMBL/GenBank/DDBJ databases">
        <authorList>
            <person name="Castelo-Branco R."/>
            <person name="Eusebio N."/>
            <person name="Adriana R."/>
            <person name="Vieira A."/>
            <person name="Brugerolle De Fraissinette N."/>
            <person name="Rezende De Castro R."/>
            <person name="Schneider M.P."/>
            <person name="Vasconcelos V."/>
            <person name="Leao P.N."/>
        </authorList>
    </citation>
    <scope>NUCLEOTIDE SEQUENCE [LARGE SCALE GENOMIC DNA]</scope>
    <source>
        <strain evidence="10 11">LEGE 00031</strain>
    </source>
</reference>
<feature type="binding site" evidence="8">
    <location>
        <begin position="127"/>
        <end position="129"/>
    </location>
    <ligand>
        <name>S-adenosyl-L-methionine</name>
        <dbReference type="ChEBI" id="CHEBI:59789"/>
    </ligand>
</feature>
<comment type="subunit">
    <text evidence="8">Homodimer.</text>
</comment>
<comment type="pathway">
    <text evidence="8">Purine metabolism; 7-cyano-7-deazaguanine biosynthesis.</text>
</comment>
<evidence type="ECO:0000256" key="2">
    <source>
        <dbReference type="ARBA" id="ARBA00022691"/>
    </source>
</evidence>
<dbReference type="InterPro" id="IPR007197">
    <property type="entry name" value="rSAM"/>
</dbReference>
<keyword evidence="5 8" id="KW-0408">Iron</keyword>
<keyword evidence="4 8" id="KW-0460">Magnesium</keyword>
<feature type="binding site" evidence="8">
    <location>
        <position position="47"/>
    </location>
    <ligand>
        <name>[4Fe-4S] cluster</name>
        <dbReference type="ChEBI" id="CHEBI:49883"/>
        <note>4Fe-4S-S-AdoMet</note>
    </ligand>
</feature>
<dbReference type="PANTHER" id="PTHR42836:SF1">
    <property type="entry name" value="7-CARBOXY-7-DEAZAGUANINE SYNTHASE"/>
    <property type="match status" value="1"/>
</dbReference>
<dbReference type="PANTHER" id="PTHR42836">
    <property type="entry name" value="7-CARBOXY-7-DEAZAGUANINE SYNTHASE"/>
    <property type="match status" value="1"/>
</dbReference>
<evidence type="ECO:0000256" key="6">
    <source>
        <dbReference type="ARBA" id="ARBA00023014"/>
    </source>
</evidence>
<dbReference type="InterPro" id="IPR013785">
    <property type="entry name" value="Aldolase_TIM"/>
</dbReference>
<name>A0ABR9VMF0_9SYNC</name>
<proteinExistence type="inferred from homology"/>
<evidence type="ECO:0000313" key="11">
    <source>
        <dbReference type="Proteomes" id="UP000658720"/>
    </source>
</evidence>
<evidence type="ECO:0000256" key="4">
    <source>
        <dbReference type="ARBA" id="ARBA00022842"/>
    </source>
</evidence>
<keyword evidence="2 8" id="KW-0949">S-adenosyl-L-methionine</keyword>
<dbReference type="RefSeq" id="WP_194018637.1">
    <property type="nucleotide sequence ID" value="NZ_JADEVV010000002.1"/>
</dbReference>
<evidence type="ECO:0000313" key="10">
    <source>
        <dbReference type="EMBL" id="MBE9252523.1"/>
    </source>
</evidence>
<feature type="binding site" evidence="8">
    <location>
        <position position="86"/>
    </location>
    <ligand>
        <name>S-adenosyl-L-methionine</name>
        <dbReference type="ChEBI" id="CHEBI:59789"/>
    </ligand>
</feature>
<comment type="function">
    <text evidence="8">Catalyzes the complex heterocyclic radical-mediated conversion of 6-carboxy-5,6,7,8-tetrahydropterin (CPH4) to 7-carboxy-7-deazaguanine (CDG), a step common to the biosynthetic pathways of all 7-deazapurine-containing compounds.</text>
</comment>
<comment type="caution">
    <text evidence="8">Lacks conserved residue(s) required for the propagation of feature annotation.</text>
</comment>
<keyword evidence="11" id="KW-1185">Reference proteome</keyword>
<dbReference type="EMBL" id="JADEVV010000002">
    <property type="protein sequence ID" value="MBE9252523.1"/>
    <property type="molecule type" value="Genomic_DNA"/>
</dbReference>
<dbReference type="Proteomes" id="UP000658720">
    <property type="component" value="Unassembled WGS sequence"/>
</dbReference>
<keyword evidence="8" id="KW-0671">Queuosine biosynthesis</keyword>
<keyword evidence="7 8" id="KW-0456">Lyase</keyword>
<comment type="caution">
    <text evidence="10">The sequence shown here is derived from an EMBL/GenBank/DDBJ whole genome shotgun (WGS) entry which is preliminary data.</text>
</comment>
<evidence type="ECO:0000256" key="7">
    <source>
        <dbReference type="ARBA" id="ARBA00023239"/>
    </source>
</evidence>
<accession>A0ABR9VMF0</accession>
<dbReference type="PROSITE" id="PS51918">
    <property type="entry name" value="RADICAL_SAM"/>
    <property type="match status" value="1"/>
</dbReference>
<feature type="binding site" evidence="8">
    <location>
        <position position="50"/>
    </location>
    <ligand>
        <name>[4Fe-4S] cluster</name>
        <dbReference type="ChEBI" id="CHEBI:49883"/>
        <note>4Fe-4S-S-AdoMet</note>
    </ligand>
</feature>
<dbReference type="InterPro" id="IPR024924">
    <property type="entry name" value="7-CO-7-deazaguanine_synth-like"/>
</dbReference>
<comment type="cofactor">
    <cofactor evidence="8">
        <name>Mg(2+)</name>
        <dbReference type="ChEBI" id="CHEBI:18420"/>
    </cofactor>
</comment>
<comment type="catalytic activity">
    <reaction evidence="8">
        <text>6-carboxy-5,6,7,8-tetrahydropterin + H(+) = 7-carboxy-7-carbaguanine + NH4(+)</text>
        <dbReference type="Rhea" id="RHEA:27974"/>
        <dbReference type="ChEBI" id="CHEBI:15378"/>
        <dbReference type="ChEBI" id="CHEBI:28938"/>
        <dbReference type="ChEBI" id="CHEBI:61032"/>
        <dbReference type="ChEBI" id="CHEBI:61036"/>
        <dbReference type="EC" id="4.3.99.3"/>
    </reaction>
</comment>
<dbReference type="EC" id="4.3.99.3" evidence="8"/>
<dbReference type="HAMAP" id="MF_00917">
    <property type="entry name" value="QueE"/>
    <property type="match status" value="1"/>
</dbReference>
<keyword evidence="6 8" id="KW-0411">Iron-sulfur</keyword>
<dbReference type="SFLD" id="SFLDS00029">
    <property type="entry name" value="Radical_SAM"/>
    <property type="match status" value="1"/>
</dbReference>
<evidence type="ECO:0000259" key="9">
    <source>
        <dbReference type="PROSITE" id="PS51918"/>
    </source>
</evidence>
<feature type="binding site" evidence="8">
    <location>
        <begin position="49"/>
        <end position="51"/>
    </location>
    <ligand>
        <name>S-adenosyl-L-methionine</name>
        <dbReference type="ChEBI" id="CHEBI:59789"/>
    </ligand>
</feature>
<organism evidence="10 11">
    <name type="scientific">Synechocystis salina LEGE 00031</name>
    <dbReference type="NCBI Taxonomy" id="1828736"/>
    <lineage>
        <taxon>Bacteria</taxon>
        <taxon>Bacillati</taxon>
        <taxon>Cyanobacteriota</taxon>
        <taxon>Cyanophyceae</taxon>
        <taxon>Synechococcales</taxon>
        <taxon>Merismopediaceae</taxon>
        <taxon>Synechocystis</taxon>
    </lineage>
</organism>
<keyword evidence="1 8" id="KW-0004">4Fe-4S</keyword>
<comment type="cofactor">
    <cofactor evidence="8">
        <name>[4Fe-4S] cluster</name>
        <dbReference type="ChEBI" id="CHEBI:49883"/>
    </cofactor>
    <text evidence="8">Binds 1 [4Fe-4S] cluster. The cluster is coordinated with 3 cysteines and an exchangeable S-adenosyl-L-methionine.</text>
</comment>
<feature type="binding site" evidence="8">
    <location>
        <position position="84"/>
    </location>
    <ligand>
        <name>substrate</name>
    </ligand>
</feature>